<dbReference type="Proteomes" id="UP001642483">
    <property type="component" value="Unassembled WGS sequence"/>
</dbReference>
<accession>A0ABP0FVV5</accession>
<dbReference type="SUPFAM" id="SSF52151">
    <property type="entry name" value="FabD/lysophospholipase-like"/>
    <property type="match status" value="1"/>
</dbReference>
<dbReference type="InterPro" id="IPR016035">
    <property type="entry name" value="Acyl_Trfase/lysoPLipase"/>
</dbReference>
<feature type="short sequence motif" description="GXGXXG" evidence="2">
    <location>
        <begin position="35"/>
        <end position="40"/>
    </location>
</feature>
<name>A0ABP0FVV5_CLALP</name>
<gene>
    <name evidence="4" type="ORF">CVLEPA_LOCUS13185</name>
</gene>
<evidence type="ECO:0000259" key="3">
    <source>
        <dbReference type="PROSITE" id="PS51635"/>
    </source>
</evidence>
<dbReference type="InterPro" id="IPR002641">
    <property type="entry name" value="PNPLA_dom"/>
</dbReference>
<evidence type="ECO:0000256" key="1">
    <source>
        <dbReference type="ARBA" id="ARBA00023098"/>
    </source>
</evidence>
<evidence type="ECO:0000313" key="5">
    <source>
        <dbReference type="Proteomes" id="UP001642483"/>
    </source>
</evidence>
<dbReference type="Pfam" id="PF01734">
    <property type="entry name" value="Patatin"/>
    <property type="match status" value="1"/>
</dbReference>
<feature type="domain" description="PNPLA" evidence="3">
    <location>
        <begin position="31"/>
        <end position="200"/>
    </location>
</feature>
<evidence type="ECO:0000256" key="2">
    <source>
        <dbReference type="PROSITE-ProRule" id="PRU01161"/>
    </source>
</evidence>
<protein>
    <recommendedName>
        <fullName evidence="3">PNPLA domain-containing protein</fullName>
    </recommendedName>
</protein>
<dbReference type="PANTHER" id="PTHR12406:SF41">
    <property type="entry name" value="BRUMMER, ISOFORM B-RELATED"/>
    <property type="match status" value="1"/>
</dbReference>
<dbReference type="CDD" id="cd07204">
    <property type="entry name" value="Pat_PNPLA_like"/>
    <property type="match status" value="1"/>
</dbReference>
<keyword evidence="2" id="KW-0378">Hydrolase</keyword>
<comment type="caution">
    <text evidence="4">The sequence shown here is derived from an EMBL/GenBank/DDBJ whole genome shotgun (WGS) entry which is preliminary data.</text>
</comment>
<dbReference type="Gene3D" id="3.40.1090.10">
    <property type="entry name" value="Cytosolic phospholipase A2 catalytic domain"/>
    <property type="match status" value="2"/>
</dbReference>
<dbReference type="PROSITE" id="PS51635">
    <property type="entry name" value="PNPLA"/>
    <property type="match status" value="1"/>
</dbReference>
<feature type="active site" description="Nucleophile" evidence="2">
    <location>
        <position position="68"/>
    </location>
</feature>
<sequence>MGVLPETNEQEKQYGRCNSSTIYVGGKPNSISFSGCGFLGVYHIGVASCLKMHAPTLVKNLDRVYGCSAGSIMGAMLLSGVCFGEVCQRTMAIVMDARSRYLGPLSPGFKLNETLLRDMRSGLPADVHIRATGKLFISLTRLHDGKNVIVSDYKSREELIEVLICSCFVPFYSGVLPPKYRGVRYVDGGLSNNLPADHDTITVSPWSGGSDICPKNDGSNPLDLSFVNQSIQVTASNVYRISTMFFPPNPTVLKEFCAQGFRETVQYLRNNGLFETVHPLKKNLSFSTELHAVEERRRLTRRMSYSARLCDVTEAQENCVFDMDDSDADSDSSQSSDSDVTTAVTLQTPLQECFDENDNEYGSLGSRCIDGKSQNVFTVVHVYPIDHDHVIRVQFQLPAPILQALETAYEQSTSKWKRPLYGVISACRRSFVVRIPLEKTYSTACFLLRHSQSFPSDVKWLVEHLRHLVNKLHNYLKGSGETVVRKLKSVKLRSERKLGLVAHQMTLVVQLLTNTLISRKIPYYSTWLTPVLRQLPCQRSCRVKSDELTMQMV</sequence>
<feature type="active site" description="Proton acceptor" evidence="2">
    <location>
        <position position="187"/>
    </location>
</feature>
<keyword evidence="2" id="KW-0442">Lipid degradation</keyword>
<keyword evidence="5" id="KW-1185">Reference proteome</keyword>
<reference evidence="4 5" key="1">
    <citation type="submission" date="2024-02" db="EMBL/GenBank/DDBJ databases">
        <authorList>
            <person name="Daric V."/>
            <person name="Darras S."/>
        </authorList>
    </citation>
    <scope>NUCLEOTIDE SEQUENCE [LARGE SCALE GENOMIC DNA]</scope>
</reference>
<feature type="short sequence motif" description="DGA/G" evidence="2">
    <location>
        <begin position="187"/>
        <end position="189"/>
    </location>
</feature>
<organism evidence="4 5">
    <name type="scientific">Clavelina lepadiformis</name>
    <name type="common">Light-bulb sea squirt</name>
    <name type="synonym">Ascidia lepadiformis</name>
    <dbReference type="NCBI Taxonomy" id="159417"/>
    <lineage>
        <taxon>Eukaryota</taxon>
        <taxon>Metazoa</taxon>
        <taxon>Chordata</taxon>
        <taxon>Tunicata</taxon>
        <taxon>Ascidiacea</taxon>
        <taxon>Aplousobranchia</taxon>
        <taxon>Clavelinidae</taxon>
        <taxon>Clavelina</taxon>
    </lineage>
</organism>
<proteinExistence type="predicted"/>
<dbReference type="EMBL" id="CAWYQH010000090">
    <property type="protein sequence ID" value="CAK8682529.1"/>
    <property type="molecule type" value="Genomic_DNA"/>
</dbReference>
<keyword evidence="1 2" id="KW-0443">Lipid metabolism</keyword>
<evidence type="ECO:0000313" key="4">
    <source>
        <dbReference type="EMBL" id="CAK8682529.1"/>
    </source>
</evidence>
<dbReference type="InterPro" id="IPR033562">
    <property type="entry name" value="PLPL"/>
</dbReference>
<dbReference type="PANTHER" id="PTHR12406">
    <property type="entry name" value="CALCIUM-INDEPENDENT PHOSPHOLIPASE A2 IPLA2 -RELATED"/>
    <property type="match status" value="1"/>
</dbReference>
<feature type="short sequence motif" description="GXSXG" evidence="2">
    <location>
        <begin position="66"/>
        <end position="70"/>
    </location>
</feature>